<evidence type="ECO:0000313" key="2">
    <source>
        <dbReference type="EMBL" id="MDR7277379.1"/>
    </source>
</evidence>
<feature type="compositionally biased region" description="Polar residues" evidence="1">
    <location>
        <begin position="74"/>
        <end position="85"/>
    </location>
</feature>
<feature type="compositionally biased region" description="Low complexity" evidence="1">
    <location>
        <begin position="121"/>
        <end position="134"/>
    </location>
</feature>
<protein>
    <submittedName>
        <fullName evidence="2">Uncharacterized protein</fullName>
    </submittedName>
</protein>
<feature type="region of interest" description="Disordered" evidence="1">
    <location>
        <begin position="1"/>
        <end position="168"/>
    </location>
</feature>
<dbReference type="Proteomes" id="UP001183643">
    <property type="component" value="Unassembled WGS sequence"/>
</dbReference>
<dbReference type="AlphaFoldDB" id="A0AAE4CBX1"/>
<organism evidence="2 3">
    <name type="scientific">Catenuloplanes atrovinosus</name>
    <dbReference type="NCBI Taxonomy" id="137266"/>
    <lineage>
        <taxon>Bacteria</taxon>
        <taxon>Bacillati</taxon>
        <taxon>Actinomycetota</taxon>
        <taxon>Actinomycetes</taxon>
        <taxon>Micromonosporales</taxon>
        <taxon>Micromonosporaceae</taxon>
        <taxon>Catenuloplanes</taxon>
    </lineage>
</organism>
<evidence type="ECO:0000256" key="1">
    <source>
        <dbReference type="SAM" id="MobiDB-lite"/>
    </source>
</evidence>
<feature type="compositionally biased region" description="Low complexity" evidence="1">
    <location>
        <begin position="48"/>
        <end position="62"/>
    </location>
</feature>
<name>A0AAE4CBX1_9ACTN</name>
<comment type="caution">
    <text evidence="2">The sequence shown here is derived from an EMBL/GenBank/DDBJ whole genome shotgun (WGS) entry which is preliminary data.</text>
</comment>
<feature type="compositionally biased region" description="Polar residues" evidence="1">
    <location>
        <begin position="35"/>
        <end position="44"/>
    </location>
</feature>
<sequence length="168" mass="16690">MQARPGGVRTGASGASSRNALPWKTSGGTARPYSTRRTASSAITWSPAGTSSAGAQSNQAAAPPMRTAPDGAAVQSTPANRSTGPASRRLSGPCPAASTLTPIPRERRSSGQVRESRRIETASSGGSSETGTNELTAIPSGAPSTSADSAVTPLGKRAKAARSAVGST</sequence>
<feature type="compositionally biased region" description="Basic and acidic residues" evidence="1">
    <location>
        <begin position="104"/>
        <end position="120"/>
    </location>
</feature>
<proteinExistence type="predicted"/>
<gene>
    <name evidence="2" type="ORF">J2S41_004157</name>
</gene>
<evidence type="ECO:0000313" key="3">
    <source>
        <dbReference type="Proteomes" id="UP001183643"/>
    </source>
</evidence>
<dbReference type="EMBL" id="JAVDYB010000001">
    <property type="protein sequence ID" value="MDR7277379.1"/>
    <property type="molecule type" value="Genomic_DNA"/>
</dbReference>
<keyword evidence="3" id="KW-1185">Reference proteome</keyword>
<reference evidence="2" key="1">
    <citation type="submission" date="2023-07" db="EMBL/GenBank/DDBJ databases">
        <title>Sequencing the genomes of 1000 actinobacteria strains.</title>
        <authorList>
            <person name="Klenk H.-P."/>
        </authorList>
    </citation>
    <scope>NUCLEOTIDE SEQUENCE</scope>
    <source>
        <strain evidence="2">DSM 44707</strain>
    </source>
</reference>
<accession>A0AAE4CBX1</accession>